<dbReference type="AlphaFoldDB" id="A0A1L5FBW6"/>
<dbReference type="PANTHER" id="PTHR30032:SF8">
    <property type="entry name" value="GERMINATION-SPECIFIC N-ACETYLMURAMOYL-L-ALANINE AMIDASE"/>
    <property type="match status" value="1"/>
</dbReference>
<protein>
    <submittedName>
        <fullName evidence="2">Cell wall-binding repeat 2 family protein</fullName>
    </submittedName>
</protein>
<dbReference type="Proteomes" id="UP000184604">
    <property type="component" value="Chromosome"/>
</dbReference>
<accession>A0A1L5FBW6</accession>
<dbReference type="RefSeq" id="WP_073539909.1">
    <property type="nucleotide sequence ID" value="NZ_CP018335.1"/>
</dbReference>
<dbReference type="InterPro" id="IPR051922">
    <property type="entry name" value="Bact_Sporulation_Assoc"/>
</dbReference>
<gene>
    <name evidence="2" type="ORF">BS101_17000</name>
</gene>
<dbReference type="Gene3D" id="3.40.50.12090">
    <property type="match status" value="2"/>
</dbReference>
<dbReference type="EMBL" id="CP018335">
    <property type="protein sequence ID" value="APM40310.1"/>
    <property type="molecule type" value="Genomic_DNA"/>
</dbReference>
<dbReference type="OrthoDB" id="1892132at2"/>
<evidence type="ECO:0000256" key="1">
    <source>
        <dbReference type="SAM" id="MobiDB-lite"/>
    </source>
</evidence>
<evidence type="ECO:0000313" key="3">
    <source>
        <dbReference type="Proteomes" id="UP000184604"/>
    </source>
</evidence>
<sequence>MIKRNKILSNIPLNIFIAFSVVILTTGGVSAASGRLWGQNRYETSAAVSKSGWTTSDYVILASGEGYADALCAAPIAKKYGAPILLTESGNLNQAVKEEITRLKARYIIEIGGTASISQSIEDQLKSMSLDVQRLGGQNRFETSVTVAKALGTIDKVVVTSGYGFADALSIAPIAASQNIPILLTGVDSLPDAVQGYIDENKDSIKDSYIIGGQGVISDSAISTLPQSVRISGQNRFETNVKVLDYFKGSIDFDNLYVVQADGPTGNEFADALSGSALAAKTSSPIILTYNSMYSGTESFIKSNVSKDAIITAIGGAAAVSESLVSSLQQIISQSDSQDPTNPSPGGGGSSSSDDYDTLSSALSKLKTVDTSGMNDTQKEIISDTITAVSKYLADTDYDYSEDAKNIKALYSSLSDSDRNDLQAAVVNSGISTSEVLILSSKFGL</sequence>
<organism evidence="2 3">
    <name type="scientific">Clostridium kluyveri</name>
    <dbReference type="NCBI Taxonomy" id="1534"/>
    <lineage>
        <taxon>Bacteria</taxon>
        <taxon>Bacillati</taxon>
        <taxon>Bacillota</taxon>
        <taxon>Clostridia</taxon>
        <taxon>Eubacteriales</taxon>
        <taxon>Clostridiaceae</taxon>
        <taxon>Clostridium</taxon>
    </lineage>
</organism>
<reference evidence="2 3" key="1">
    <citation type="submission" date="2016-12" db="EMBL/GenBank/DDBJ databases">
        <title>Complete genome sequence of Clostridium kluyveri JZZ isolated from the pit mud of a Chinese flavor liquor-making factory.</title>
        <authorList>
            <person name="Wang Y."/>
        </authorList>
    </citation>
    <scope>NUCLEOTIDE SEQUENCE [LARGE SCALE GENOMIC DNA]</scope>
    <source>
        <strain evidence="2 3">JZZ</strain>
    </source>
</reference>
<dbReference type="PANTHER" id="PTHR30032">
    <property type="entry name" value="N-ACETYLMURAMOYL-L-ALANINE AMIDASE-RELATED"/>
    <property type="match status" value="1"/>
</dbReference>
<evidence type="ECO:0000313" key="2">
    <source>
        <dbReference type="EMBL" id="APM40310.1"/>
    </source>
</evidence>
<dbReference type="InterPro" id="IPR007253">
    <property type="entry name" value="Cell_wall-bd_2"/>
</dbReference>
<dbReference type="Pfam" id="PF04122">
    <property type="entry name" value="CW_binding_2"/>
    <property type="match status" value="3"/>
</dbReference>
<proteinExistence type="predicted"/>
<feature type="region of interest" description="Disordered" evidence="1">
    <location>
        <begin position="331"/>
        <end position="358"/>
    </location>
</feature>
<name>A0A1L5FBW6_CLOKL</name>